<dbReference type="AlphaFoldDB" id="A0A9D2P0R9"/>
<dbReference type="Proteomes" id="UP000823882">
    <property type="component" value="Unassembled WGS sequence"/>
</dbReference>
<gene>
    <name evidence="3" type="ORF">H9701_10595</name>
</gene>
<accession>A0A9D2P0R9</accession>
<keyword evidence="2" id="KW-0732">Signal</keyword>
<evidence type="ECO:0000313" key="3">
    <source>
        <dbReference type="EMBL" id="HJC41980.1"/>
    </source>
</evidence>
<protein>
    <recommendedName>
        <fullName evidence="5">DUF5666 domain-containing protein</fullName>
    </recommendedName>
</protein>
<organism evidence="3 4">
    <name type="scientific">Candidatus Intestinimonas pullistercoris</name>
    <dbReference type="NCBI Taxonomy" id="2838623"/>
    <lineage>
        <taxon>Bacteria</taxon>
        <taxon>Bacillati</taxon>
        <taxon>Bacillota</taxon>
        <taxon>Clostridia</taxon>
        <taxon>Eubacteriales</taxon>
        <taxon>Intestinimonas</taxon>
    </lineage>
</organism>
<dbReference type="EMBL" id="DWWJ01000199">
    <property type="protein sequence ID" value="HJC41980.1"/>
    <property type="molecule type" value="Genomic_DNA"/>
</dbReference>
<evidence type="ECO:0000256" key="1">
    <source>
        <dbReference type="SAM" id="MobiDB-lite"/>
    </source>
</evidence>
<proteinExistence type="predicted"/>
<feature type="compositionally biased region" description="Low complexity" evidence="1">
    <location>
        <begin position="27"/>
        <end position="44"/>
    </location>
</feature>
<reference evidence="3" key="1">
    <citation type="journal article" date="2021" name="PeerJ">
        <title>Extensive microbial diversity within the chicken gut microbiome revealed by metagenomics and culture.</title>
        <authorList>
            <person name="Gilroy R."/>
            <person name="Ravi A."/>
            <person name="Getino M."/>
            <person name="Pursley I."/>
            <person name="Horton D.L."/>
            <person name="Alikhan N.F."/>
            <person name="Baker D."/>
            <person name="Gharbi K."/>
            <person name="Hall N."/>
            <person name="Watson M."/>
            <person name="Adriaenssens E.M."/>
            <person name="Foster-Nyarko E."/>
            <person name="Jarju S."/>
            <person name="Secka A."/>
            <person name="Antonio M."/>
            <person name="Oren A."/>
            <person name="Chaudhuri R.R."/>
            <person name="La Ragione R."/>
            <person name="Hildebrand F."/>
            <person name="Pallen M.J."/>
        </authorList>
    </citation>
    <scope>NUCLEOTIDE SEQUENCE</scope>
    <source>
        <strain evidence="3">CHK186-1790</strain>
    </source>
</reference>
<evidence type="ECO:0000256" key="2">
    <source>
        <dbReference type="SAM" id="SignalP"/>
    </source>
</evidence>
<feature type="signal peptide" evidence="2">
    <location>
        <begin position="1"/>
        <end position="31"/>
    </location>
</feature>
<dbReference type="PROSITE" id="PS51257">
    <property type="entry name" value="PROKAR_LIPOPROTEIN"/>
    <property type="match status" value="1"/>
</dbReference>
<sequence>MRRKTCTRALSLLCGLALTAALAACSGGAPAGTQAQPQESQQQEAKQELTATVNQVDSDLGYLVLVTEDGYYKLDLNGVDVSGLEPGDDVTATYTGTLSTEDEGEELSAKLTAIRKN</sequence>
<name>A0A9D2P0R9_9FIRM</name>
<evidence type="ECO:0008006" key="5">
    <source>
        <dbReference type="Google" id="ProtNLM"/>
    </source>
</evidence>
<evidence type="ECO:0000313" key="4">
    <source>
        <dbReference type="Proteomes" id="UP000823882"/>
    </source>
</evidence>
<feature type="chain" id="PRO_5039293121" description="DUF5666 domain-containing protein" evidence="2">
    <location>
        <begin position="32"/>
        <end position="117"/>
    </location>
</feature>
<reference evidence="3" key="2">
    <citation type="submission" date="2021-04" db="EMBL/GenBank/DDBJ databases">
        <authorList>
            <person name="Gilroy R."/>
        </authorList>
    </citation>
    <scope>NUCLEOTIDE SEQUENCE</scope>
    <source>
        <strain evidence="3">CHK186-1790</strain>
    </source>
</reference>
<feature type="region of interest" description="Disordered" evidence="1">
    <location>
        <begin position="27"/>
        <end position="50"/>
    </location>
</feature>
<comment type="caution">
    <text evidence="3">The sequence shown here is derived from an EMBL/GenBank/DDBJ whole genome shotgun (WGS) entry which is preliminary data.</text>
</comment>